<dbReference type="RefSeq" id="WP_187219900.1">
    <property type="nucleotide sequence ID" value="NZ_JABVED010000004.1"/>
</dbReference>
<dbReference type="InterPro" id="IPR023213">
    <property type="entry name" value="CAT-like_dom_sf"/>
</dbReference>
<proteinExistence type="predicted"/>
<evidence type="ECO:0000259" key="1">
    <source>
        <dbReference type="Pfam" id="PF00668"/>
    </source>
</evidence>
<sequence length="534" mass="59240">MSGEKSADLCWGQRYVWLRHQHLPAHARHESHIVRHFELPQGVPLAAVRTTLNYLVRRHEALRTTYHFDADADPWQRVHPPAPLPVVTVSMERDGTATPAEVVDELARTEFELTKEWPIRACVITRAGTPKTLVLVLNHMAFDAWSVLRFEQELAALGAAIAARRPAALEPVRHQPLDLARFETSVEAAAAKERAAAFWREDIAGMAADTLGSRRGPRTVPVVHGATLTSPALLDASRRIAERHQVWPSLVHVAAYTATMAAYTGSPEVTHLSFAGNRGSGRYSDVMTCAFAPLLTRVDCQGDPTFGELLRRVARRFDQVAEHTHLPYDELLELLARESFRRGEELRTGSELNFLSHATQRSNAKRTKFGSHTGPSTWAEYGADSYFRIYELRDAVALGLDAMSTVFDADAVRRFLFGHEAVVLAHDPPGTDLRLTEMARLIGFDPARANARRESTPTPDPAAERILAVVVRQANRLDHEVDTSGCYTVAGGRTMRVPRVLALLRDHGWGGVGVRQFLDGTPLRTLAGRLTWLG</sequence>
<reference evidence="2 3" key="1">
    <citation type="submission" date="2020-06" db="EMBL/GenBank/DDBJ databases">
        <title>Actinokineospora xiongansis sp. nov., isolated from soil of Baiyangdian.</title>
        <authorList>
            <person name="Zhang X."/>
        </authorList>
    </citation>
    <scope>NUCLEOTIDE SEQUENCE [LARGE SCALE GENOMIC DNA]</scope>
    <source>
        <strain evidence="2 3">HBU206404</strain>
    </source>
</reference>
<dbReference type="PANTHER" id="PTHR45398">
    <property type="match status" value="1"/>
</dbReference>
<dbReference type="Gene3D" id="3.30.559.30">
    <property type="entry name" value="Nonribosomal peptide synthetase, condensation domain"/>
    <property type="match status" value="1"/>
</dbReference>
<protein>
    <recommendedName>
        <fullName evidence="1">Condensation domain-containing protein</fullName>
    </recommendedName>
</protein>
<comment type="caution">
    <text evidence="2">The sequence shown here is derived from an EMBL/GenBank/DDBJ whole genome shotgun (WGS) entry which is preliminary data.</text>
</comment>
<dbReference type="PANTHER" id="PTHR45398:SF1">
    <property type="entry name" value="ENZYME, PUTATIVE (JCVI)-RELATED"/>
    <property type="match status" value="1"/>
</dbReference>
<evidence type="ECO:0000313" key="2">
    <source>
        <dbReference type="EMBL" id="MBC6447380.1"/>
    </source>
</evidence>
<feature type="domain" description="Condensation" evidence="1">
    <location>
        <begin position="31"/>
        <end position="342"/>
    </location>
</feature>
<organism evidence="2 3">
    <name type="scientific">Actinokineospora xionganensis</name>
    <dbReference type="NCBI Taxonomy" id="2684470"/>
    <lineage>
        <taxon>Bacteria</taxon>
        <taxon>Bacillati</taxon>
        <taxon>Actinomycetota</taxon>
        <taxon>Actinomycetes</taxon>
        <taxon>Pseudonocardiales</taxon>
        <taxon>Pseudonocardiaceae</taxon>
        <taxon>Actinokineospora</taxon>
    </lineage>
</organism>
<dbReference type="Gene3D" id="3.30.559.10">
    <property type="entry name" value="Chloramphenicol acetyltransferase-like domain"/>
    <property type="match status" value="1"/>
</dbReference>
<dbReference type="SUPFAM" id="SSF52777">
    <property type="entry name" value="CoA-dependent acyltransferases"/>
    <property type="match status" value="2"/>
</dbReference>
<accession>A0ABR7L3V9</accession>
<keyword evidence="3" id="KW-1185">Reference proteome</keyword>
<name>A0ABR7L3V9_9PSEU</name>
<dbReference type="EMBL" id="JABVED010000004">
    <property type="protein sequence ID" value="MBC6447380.1"/>
    <property type="molecule type" value="Genomic_DNA"/>
</dbReference>
<evidence type="ECO:0000313" key="3">
    <source>
        <dbReference type="Proteomes" id="UP000734823"/>
    </source>
</evidence>
<dbReference type="Proteomes" id="UP000734823">
    <property type="component" value="Unassembled WGS sequence"/>
</dbReference>
<dbReference type="Pfam" id="PF00668">
    <property type="entry name" value="Condensation"/>
    <property type="match status" value="1"/>
</dbReference>
<gene>
    <name evidence="2" type="ORF">GPZ80_09385</name>
</gene>
<dbReference type="InterPro" id="IPR001242">
    <property type="entry name" value="Condensation_dom"/>
</dbReference>